<evidence type="ECO:0000313" key="3">
    <source>
        <dbReference type="EMBL" id="MFD1634548.1"/>
    </source>
</evidence>
<proteinExistence type="inferred from homology"/>
<dbReference type="InterPro" id="IPR006016">
    <property type="entry name" value="UspA"/>
</dbReference>
<comment type="similarity">
    <text evidence="1">Belongs to the universal stress protein A family.</text>
</comment>
<organism evidence="3 4">
    <name type="scientific">Haloplanus ruber</name>
    <dbReference type="NCBI Taxonomy" id="869892"/>
    <lineage>
        <taxon>Archaea</taxon>
        <taxon>Methanobacteriati</taxon>
        <taxon>Methanobacteriota</taxon>
        <taxon>Stenosarchaea group</taxon>
        <taxon>Halobacteria</taxon>
        <taxon>Halobacteriales</taxon>
        <taxon>Haloferacaceae</taxon>
        <taxon>Haloplanus</taxon>
    </lineage>
</organism>
<dbReference type="Pfam" id="PF00582">
    <property type="entry name" value="Usp"/>
    <property type="match status" value="2"/>
</dbReference>
<sequence>MYDTVLVPTDGSAGAETAAGHAFDLAAAFEAEVIVLSVVDEGPVGTAIAERRETLERAAREAVEAVERAADPALSVRTTVERGRPHETICEYAEREGVDLVAMGTHGRTGLDRLLIGSVAERVVRTSPVPVLTARGDSDGTSGADDPAYGSVLLPVDGSEASEAAVEHALAVAERYDATVHVLSVIDAEALAGASSIGMSVPDVVEDLETEREAVVDPVVDRCERRGIDAVTRVEQGTPHRTIDAYVDEADIDLVTMGTHGRTGLDRYLLGSVTDRVIRTSAAPVLTVR</sequence>
<dbReference type="InterPro" id="IPR014729">
    <property type="entry name" value="Rossmann-like_a/b/a_fold"/>
</dbReference>
<dbReference type="PANTHER" id="PTHR46268:SF6">
    <property type="entry name" value="UNIVERSAL STRESS PROTEIN UP12"/>
    <property type="match status" value="1"/>
</dbReference>
<name>A0ABD6D1L2_9EURY</name>
<evidence type="ECO:0000256" key="1">
    <source>
        <dbReference type="ARBA" id="ARBA00008791"/>
    </source>
</evidence>
<dbReference type="RefSeq" id="WP_256404793.1">
    <property type="nucleotide sequence ID" value="NZ_CP187151.1"/>
</dbReference>
<dbReference type="AlphaFoldDB" id="A0ABD6D1L2"/>
<keyword evidence="4" id="KW-1185">Reference proteome</keyword>
<gene>
    <name evidence="3" type="ORF">ACFSBJ_12525</name>
</gene>
<dbReference type="Gene3D" id="3.40.50.620">
    <property type="entry name" value="HUPs"/>
    <property type="match status" value="2"/>
</dbReference>
<dbReference type="InterPro" id="IPR006015">
    <property type="entry name" value="Universal_stress_UspA"/>
</dbReference>
<dbReference type="Proteomes" id="UP001597075">
    <property type="component" value="Unassembled WGS sequence"/>
</dbReference>
<dbReference type="PRINTS" id="PR01438">
    <property type="entry name" value="UNVRSLSTRESS"/>
</dbReference>
<dbReference type="SUPFAM" id="SSF52402">
    <property type="entry name" value="Adenine nucleotide alpha hydrolases-like"/>
    <property type="match status" value="2"/>
</dbReference>
<protein>
    <submittedName>
        <fullName evidence="3">Universal stress protein</fullName>
    </submittedName>
</protein>
<evidence type="ECO:0000259" key="2">
    <source>
        <dbReference type="Pfam" id="PF00582"/>
    </source>
</evidence>
<feature type="domain" description="UspA" evidence="2">
    <location>
        <begin position="1"/>
        <end position="134"/>
    </location>
</feature>
<evidence type="ECO:0000313" key="4">
    <source>
        <dbReference type="Proteomes" id="UP001597075"/>
    </source>
</evidence>
<accession>A0ABD6D1L2</accession>
<dbReference type="PANTHER" id="PTHR46268">
    <property type="entry name" value="STRESS RESPONSE PROTEIN NHAX"/>
    <property type="match status" value="1"/>
</dbReference>
<feature type="domain" description="UspA" evidence="2">
    <location>
        <begin position="149"/>
        <end position="289"/>
    </location>
</feature>
<dbReference type="EMBL" id="JBHUDL010000010">
    <property type="protein sequence ID" value="MFD1634548.1"/>
    <property type="molecule type" value="Genomic_DNA"/>
</dbReference>
<reference evidence="3 4" key="1">
    <citation type="journal article" date="2019" name="Int. J. Syst. Evol. Microbiol.">
        <title>The Global Catalogue of Microorganisms (GCM) 10K type strain sequencing project: providing services to taxonomists for standard genome sequencing and annotation.</title>
        <authorList>
            <consortium name="The Broad Institute Genomics Platform"/>
            <consortium name="The Broad Institute Genome Sequencing Center for Infectious Disease"/>
            <person name="Wu L."/>
            <person name="Ma J."/>
        </authorList>
    </citation>
    <scope>NUCLEOTIDE SEQUENCE [LARGE SCALE GENOMIC DNA]</scope>
    <source>
        <strain evidence="3 4">CGMCC 1.10594</strain>
    </source>
</reference>
<comment type="caution">
    <text evidence="3">The sequence shown here is derived from an EMBL/GenBank/DDBJ whole genome shotgun (WGS) entry which is preliminary data.</text>
</comment>
<dbReference type="CDD" id="cd00293">
    <property type="entry name" value="USP-like"/>
    <property type="match status" value="2"/>
</dbReference>